<dbReference type="EMBL" id="UIVT01000001">
    <property type="protein sequence ID" value="SVP88867.1"/>
    <property type="molecule type" value="Genomic_DNA"/>
</dbReference>
<dbReference type="NCBIfam" id="TIGR00464">
    <property type="entry name" value="gltX_bact"/>
    <property type="match status" value="1"/>
</dbReference>
<evidence type="ECO:0000259" key="10">
    <source>
        <dbReference type="Pfam" id="PF19269"/>
    </source>
</evidence>
<gene>
    <name evidence="11" type="ORF">TAT_000071900</name>
    <name evidence="12" type="ORF">TAV_000071400</name>
</gene>
<evidence type="ECO:0000256" key="2">
    <source>
        <dbReference type="ARBA" id="ARBA00022598"/>
    </source>
</evidence>
<keyword evidence="8" id="KW-0472">Membrane</keyword>
<keyword evidence="6 7" id="KW-0030">Aminoacyl-tRNA synthetase</keyword>
<protein>
    <submittedName>
        <fullName evidence="11">Glutamyl-tRNA synthetase, putative</fullName>
    </submittedName>
</protein>
<feature type="transmembrane region" description="Helical" evidence="8">
    <location>
        <begin position="7"/>
        <end position="27"/>
    </location>
</feature>
<dbReference type="InterPro" id="IPR004527">
    <property type="entry name" value="Glu-tRNA-ligase_bac/mito"/>
</dbReference>
<dbReference type="Gene3D" id="3.40.50.620">
    <property type="entry name" value="HUPs"/>
    <property type="match status" value="1"/>
</dbReference>
<accession>A0A3B0MUW9</accession>
<dbReference type="Pfam" id="PF19269">
    <property type="entry name" value="Anticodon_2"/>
    <property type="match status" value="1"/>
</dbReference>
<evidence type="ECO:0000256" key="4">
    <source>
        <dbReference type="ARBA" id="ARBA00022840"/>
    </source>
</evidence>
<name>A0A3B0MUW9_THEAN</name>
<dbReference type="GO" id="GO:0006424">
    <property type="term" value="P:glutamyl-tRNA aminoacylation"/>
    <property type="evidence" value="ECO:0007669"/>
    <property type="project" value="InterPro"/>
</dbReference>
<evidence type="ECO:0000259" key="9">
    <source>
        <dbReference type="Pfam" id="PF00749"/>
    </source>
</evidence>
<dbReference type="AlphaFoldDB" id="A0A3B0MUW9"/>
<sequence>MCICSTLWTIYNVLHIFLFLTSFTLSYRLNNIKFNNVNGTKTFSNPSLIDRNNISSSSNFQLFDVLNHPAHENNNYSQHNENRLTYDNVLNDLKSQEVRVRFAPSPTGPLHIGSLRTYIYNYIFAKKNKGKLILRIDDTDSSRNNQDSLKDIFSSLNWIGLVWDEGVDRLNGDMYYQSNRKEIYKKFAQKLIDNNKAYYCFCRENIFTKFLSKIFKIKFNYKCKKCPKLSQNEIKTKLKNLKFIILLRSEGDDFDDFILVRRNGVSTYNFSSCVDDVLMNVTHIIRGSEHTNNLHKQEYLFNLLDYKCPKFVHLPLLHDEQKTKLSKRNPSSKDYTVKNLRLNGICRLPLINYLTFLGTRFISSNEIYEVADIIKMFSFDLLNNEPAVFDYKKLLHLNRKYINNLSIEEFKSEILNFQQFYNENKEPDEDEMNTSLIMDQLLEIYQKRLVTLRDYFNLVNSALGYNYENLTKNKDEELDSGFKEWLKFELNLIFEKSKNSVDLHANFANLVNEAMVSGKKNLKHLRFLLTGEEVGPSLIDLVWLVIL</sequence>
<evidence type="ECO:0000256" key="7">
    <source>
        <dbReference type="RuleBase" id="RU363037"/>
    </source>
</evidence>
<keyword evidence="3 7" id="KW-0547">Nucleotide-binding</keyword>
<evidence type="ECO:0000256" key="3">
    <source>
        <dbReference type="ARBA" id="ARBA00022741"/>
    </source>
</evidence>
<evidence type="ECO:0000313" key="12">
    <source>
        <dbReference type="EMBL" id="SVP90011.1"/>
    </source>
</evidence>
<dbReference type="SUPFAM" id="SSF52374">
    <property type="entry name" value="Nucleotidylyl transferase"/>
    <property type="match status" value="1"/>
</dbReference>
<dbReference type="GO" id="GO:0004818">
    <property type="term" value="F:glutamate-tRNA ligase activity"/>
    <property type="evidence" value="ECO:0007669"/>
    <property type="project" value="InterPro"/>
</dbReference>
<dbReference type="InterPro" id="IPR000924">
    <property type="entry name" value="Glu/Gln-tRNA-synth"/>
</dbReference>
<evidence type="ECO:0000313" key="11">
    <source>
        <dbReference type="EMBL" id="SVP88867.1"/>
    </source>
</evidence>
<organism evidence="11">
    <name type="scientific">Theileria annulata</name>
    <dbReference type="NCBI Taxonomy" id="5874"/>
    <lineage>
        <taxon>Eukaryota</taxon>
        <taxon>Sar</taxon>
        <taxon>Alveolata</taxon>
        <taxon>Apicomplexa</taxon>
        <taxon>Aconoidasida</taxon>
        <taxon>Piroplasmida</taxon>
        <taxon>Theileriidae</taxon>
        <taxon>Theileria</taxon>
    </lineage>
</organism>
<dbReference type="InterPro" id="IPR014729">
    <property type="entry name" value="Rossmann-like_a/b/a_fold"/>
</dbReference>
<keyword evidence="8" id="KW-1133">Transmembrane helix</keyword>
<dbReference type="InterPro" id="IPR045462">
    <property type="entry name" value="aa-tRNA-synth_I_cd-bd"/>
</dbReference>
<keyword evidence="8" id="KW-0812">Transmembrane</keyword>
<dbReference type="InterPro" id="IPR020058">
    <property type="entry name" value="Glu/Gln-tRNA-synth_Ib_cat-dom"/>
</dbReference>
<evidence type="ECO:0000256" key="5">
    <source>
        <dbReference type="ARBA" id="ARBA00022917"/>
    </source>
</evidence>
<dbReference type="InterPro" id="IPR008925">
    <property type="entry name" value="aa_tRNA-synth_I_cd-bd_sf"/>
</dbReference>
<comment type="similarity">
    <text evidence="1">Belongs to the class-I aminoacyl-tRNA synthetase family. Glutamate--tRNA ligase type 1 subfamily.</text>
</comment>
<dbReference type="VEuPathDB" id="PiroplasmaDB:TA06725"/>
<dbReference type="InterPro" id="IPR049940">
    <property type="entry name" value="GluQ/Sye"/>
</dbReference>
<evidence type="ECO:0000256" key="1">
    <source>
        <dbReference type="ARBA" id="ARBA00007894"/>
    </source>
</evidence>
<dbReference type="SUPFAM" id="SSF48163">
    <property type="entry name" value="An anticodon-binding domain of class I aminoacyl-tRNA synthetases"/>
    <property type="match status" value="1"/>
</dbReference>
<feature type="domain" description="Aminoacyl-tRNA synthetase class I anticodon-binding" evidence="10">
    <location>
        <begin position="438"/>
        <end position="543"/>
    </location>
</feature>
<dbReference type="GO" id="GO:0005739">
    <property type="term" value="C:mitochondrion"/>
    <property type="evidence" value="ECO:0007669"/>
    <property type="project" value="TreeGrafter"/>
</dbReference>
<keyword evidence="4 7" id="KW-0067">ATP-binding</keyword>
<evidence type="ECO:0000256" key="6">
    <source>
        <dbReference type="ARBA" id="ARBA00023146"/>
    </source>
</evidence>
<evidence type="ECO:0000256" key="8">
    <source>
        <dbReference type="SAM" id="Phobius"/>
    </source>
</evidence>
<keyword evidence="2 7" id="KW-0436">Ligase</keyword>
<dbReference type="EMBL" id="UIVS01000001">
    <property type="protein sequence ID" value="SVP90011.1"/>
    <property type="molecule type" value="Genomic_DNA"/>
</dbReference>
<keyword evidence="5 7" id="KW-0648">Protein biosynthesis</keyword>
<dbReference type="PANTHER" id="PTHR43311:SF2">
    <property type="entry name" value="GLUTAMATE--TRNA LIGASE, MITOCHONDRIAL-RELATED"/>
    <property type="match status" value="1"/>
</dbReference>
<dbReference type="PANTHER" id="PTHR43311">
    <property type="entry name" value="GLUTAMATE--TRNA LIGASE"/>
    <property type="match status" value="1"/>
</dbReference>
<dbReference type="PRINTS" id="PR00987">
    <property type="entry name" value="TRNASYNTHGLU"/>
</dbReference>
<dbReference type="GO" id="GO:0005524">
    <property type="term" value="F:ATP binding"/>
    <property type="evidence" value="ECO:0007669"/>
    <property type="project" value="UniProtKB-KW"/>
</dbReference>
<reference evidence="11" key="1">
    <citation type="submission" date="2018-07" db="EMBL/GenBank/DDBJ databases">
        <authorList>
            <person name="Quirk P.G."/>
            <person name="Krulwich T.A."/>
        </authorList>
    </citation>
    <scope>NUCLEOTIDE SEQUENCE</scope>
    <source>
        <strain evidence="11">Anand</strain>
    </source>
</reference>
<dbReference type="GO" id="GO:0000049">
    <property type="term" value="F:tRNA binding"/>
    <property type="evidence" value="ECO:0007669"/>
    <property type="project" value="InterPro"/>
</dbReference>
<dbReference type="Pfam" id="PF00749">
    <property type="entry name" value="tRNA-synt_1c"/>
    <property type="match status" value="1"/>
</dbReference>
<proteinExistence type="inferred from homology"/>
<feature type="domain" description="Glutamyl/glutaminyl-tRNA synthetase class Ib catalytic" evidence="9">
    <location>
        <begin position="97"/>
        <end position="394"/>
    </location>
</feature>